<comment type="caution">
    <text evidence="2">The sequence shown here is derived from an EMBL/GenBank/DDBJ whole genome shotgun (WGS) entry which is preliminary data.</text>
</comment>
<evidence type="ECO:0000256" key="1">
    <source>
        <dbReference type="SAM" id="MobiDB-lite"/>
    </source>
</evidence>
<dbReference type="EMBL" id="LXQA010787947">
    <property type="protein sequence ID" value="MCI71023.1"/>
    <property type="molecule type" value="Genomic_DNA"/>
</dbReference>
<protein>
    <submittedName>
        <fullName evidence="2">Uncharacterized protein</fullName>
    </submittedName>
</protein>
<reference evidence="2 3" key="1">
    <citation type="journal article" date="2018" name="Front. Plant Sci.">
        <title>Red Clover (Trifolium pratense) and Zigzag Clover (T. medium) - A Picture of Genomic Similarities and Differences.</title>
        <authorList>
            <person name="Dluhosova J."/>
            <person name="Istvanek J."/>
            <person name="Nedelnik J."/>
            <person name="Repkova J."/>
        </authorList>
    </citation>
    <scope>NUCLEOTIDE SEQUENCE [LARGE SCALE GENOMIC DNA]</scope>
    <source>
        <strain evidence="3">cv. 10/8</strain>
        <tissue evidence="2">Leaf</tissue>
    </source>
</reference>
<organism evidence="2 3">
    <name type="scientific">Trifolium medium</name>
    <dbReference type="NCBI Taxonomy" id="97028"/>
    <lineage>
        <taxon>Eukaryota</taxon>
        <taxon>Viridiplantae</taxon>
        <taxon>Streptophyta</taxon>
        <taxon>Embryophyta</taxon>
        <taxon>Tracheophyta</taxon>
        <taxon>Spermatophyta</taxon>
        <taxon>Magnoliopsida</taxon>
        <taxon>eudicotyledons</taxon>
        <taxon>Gunneridae</taxon>
        <taxon>Pentapetalae</taxon>
        <taxon>rosids</taxon>
        <taxon>fabids</taxon>
        <taxon>Fabales</taxon>
        <taxon>Fabaceae</taxon>
        <taxon>Papilionoideae</taxon>
        <taxon>50 kb inversion clade</taxon>
        <taxon>NPAAA clade</taxon>
        <taxon>Hologalegina</taxon>
        <taxon>IRL clade</taxon>
        <taxon>Trifolieae</taxon>
        <taxon>Trifolium</taxon>
    </lineage>
</organism>
<feature type="compositionally biased region" description="Low complexity" evidence="1">
    <location>
        <begin position="1"/>
        <end position="13"/>
    </location>
</feature>
<name>A0A392UBX5_9FABA</name>
<dbReference type="Proteomes" id="UP000265520">
    <property type="component" value="Unassembled WGS sequence"/>
</dbReference>
<accession>A0A392UBX5</accession>
<keyword evidence="3" id="KW-1185">Reference proteome</keyword>
<evidence type="ECO:0000313" key="2">
    <source>
        <dbReference type="EMBL" id="MCI71023.1"/>
    </source>
</evidence>
<evidence type="ECO:0000313" key="3">
    <source>
        <dbReference type="Proteomes" id="UP000265520"/>
    </source>
</evidence>
<sequence>GNNRGVNVEQGVNVEEEQVEAAREDDQELDDVMEDIDRFDSSTLPNQQQQGGNWPYTHSEHELASLLHNLDLNTHFRLPN</sequence>
<dbReference type="AlphaFoldDB" id="A0A392UBX5"/>
<feature type="non-terminal residue" evidence="2">
    <location>
        <position position="80"/>
    </location>
</feature>
<feature type="non-terminal residue" evidence="2">
    <location>
        <position position="1"/>
    </location>
</feature>
<feature type="compositionally biased region" description="Acidic residues" evidence="1">
    <location>
        <begin position="14"/>
        <end position="26"/>
    </location>
</feature>
<proteinExistence type="predicted"/>
<feature type="region of interest" description="Disordered" evidence="1">
    <location>
        <begin position="1"/>
        <end position="26"/>
    </location>
</feature>